<dbReference type="AlphaFoldDB" id="A0A2I0AST0"/>
<sequence>MRSLSYGKQEQKLVTYFSKALMNAGLKPPWEPQSITKHTPQIGEGIENLLHISCS</sequence>
<name>A0A2I0AST0_9ASPA</name>
<keyword evidence="2" id="KW-1185">Reference proteome</keyword>
<protein>
    <submittedName>
        <fullName evidence="1">Uncharacterized protein</fullName>
    </submittedName>
</protein>
<reference evidence="1 2" key="1">
    <citation type="journal article" date="2017" name="Nature">
        <title>The Apostasia genome and the evolution of orchids.</title>
        <authorList>
            <person name="Zhang G.Q."/>
            <person name="Liu K.W."/>
            <person name="Li Z."/>
            <person name="Lohaus R."/>
            <person name="Hsiao Y.Y."/>
            <person name="Niu S.C."/>
            <person name="Wang J.Y."/>
            <person name="Lin Y.C."/>
            <person name="Xu Q."/>
            <person name="Chen L.J."/>
            <person name="Yoshida K."/>
            <person name="Fujiwara S."/>
            <person name="Wang Z.W."/>
            <person name="Zhang Y.Q."/>
            <person name="Mitsuda N."/>
            <person name="Wang M."/>
            <person name="Liu G.H."/>
            <person name="Pecoraro L."/>
            <person name="Huang H.X."/>
            <person name="Xiao X.J."/>
            <person name="Lin M."/>
            <person name="Wu X.Y."/>
            <person name="Wu W.L."/>
            <person name="Chen Y.Y."/>
            <person name="Chang S.B."/>
            <person name="Sakamoto S."/>
            <person name="Ohme-Takagi M."/>
            <person name="Yagi M."/>
            <person name="Zeng S.J."/>
            <person name="Shen C.Y."/>
            <person name="Yeh C.M."/>
            <person name="Luo Y.B."/>
            <person name="Tsai W.C."/>
            <person name="Van de Peer Y."/>
            <person name="Liu Z.J."/>
        </authorList>
    </citation>
    <scope>NUCLEOTIDE SEQUENCE [LARGE SCALE GENOMIC DNA]</scope>
    <source>
        <strain evidence="2">cv. Shenzhen</strain>
        <tissue evidence="1">Stem</tissue>
    </source>
</reference>
<organism evidence="1 2">
    <name type="scientific">Apostasia shenzhenica</name>
    <dbReference type="NCBI Taxonomy" id="1088818"/>
    <lineage>
        <taxon>Eukaryota</taxon>
        <taxon>Viridiplantae</taxon>
        <taxon>Streptophyta</taxon>
        <taxon>Embryophyta</taxon>
        <taxon>Tracheophyta</taxon>
        <taxon>Spermatophyta</taxon>
        <taxon>Magnoliopsida</taxon>
        <taxon>Liliopsida</taxon>
        <taxon>Asparagales</taxon>
        <taxon>Orchidaceae</taxon>
        <taxon>Apostasioideae</taxon>
        <taxon>Apostasia</taxon>
    </lineage>
</organism>
<dbReference type="Proteomes" id="UP000236161">
    <property type="component" value="Unassembled WGS sequence"/>
</dbReference>
<accession>A0A2I0AST0</accession>
<evidence type="ECO:0000313" key="1">
    <source>
        <dbReference type="EMBL" id="PKA58587.1"/>
    </source>
</evidence>
<proteinExistence type="predicted"/>
<evidence type="ECO:0000313" key="2">
    <source>
        <dbReference type="Proteomes" id="UP000236161"/>
    </source>
</evidence>
<gene>
    <name evidence="1" type="ORF">AXF42_Ash008874</name>
</gene>
<dbReference type="EMBL" id="KZ451951">
    <property type="protein sequence ID" value="PKA58587.1"/>
    <property type="molecule type" value="Genomic_DNA"/>
</dbReference>